<dbReference type="InterPro" id="IPR008969">
    <property type="entry name" value="CarboxyPept-like_regulatory"/>
</dbReference>
<dbReference type="AlphaFoldDB" id="A0A1W2CV81"/>
<dbReference type="InterPro" id="IPR011662">
    <property type="entry name" value="Secretin/TonB_short_N"/>
</dbReference>
<dbReference type="Gene3D" id="2.170.130.10">
    <property type="entry name" value="TonB-dependent receptor, plug domain"/>
    <property type="match status" value="1"/>
</dbReference>
<dbReference type="NCBIfam" id="TIGR04056">
    <property type="entry name" value="OMP_RagA_SusC"/>
    <property type="match status" value="1"/>
</dbReference>
<evidence type="ECO:0000313" key="11">
    <source>
        <dbReference type="Proteomes" id="UP000192756"/>
    </source>
</evidence>
<feature type="domain" description="TonB-dependent receptor plug" evidence="9">
    <location>
        <begin position="225"/>
        <end position="351"/>
    </location>
</feature>
<accession>A0A1W2CV81</accession>
<dbReference type="EMBL" id="FWXT01000002">
    <property type="protein sequence ID" value="SMC88772.1"/>
    <property type="molecule type" value="Genomic_DNA"/>
</dbReference>
<sequence>MYKIYTDFLCMPEGYISKLLLIMKLTCVIILMALMQVSAATFGQNLTLREDNVSISKILFEIRKQTGYDVLVKSDRLNTFKRIDVSFNNVPVKLVLNKLIEGTDLEYVFNKKVITIKVKDQSLLERIIERFQNIDVTGKVVDENGQPIAGATIRIKGTSITTISNEQGSFILKNVEENAVLEISFLGFQARDVKVRKDLGSIRLELAIGKLDEVTVNAGYYKVKERELTGSIARITAKDIETQPVSNVLATMQGRMAGVSVTQTTGTPGGGFDIKIRGQNSIRTDGNIPLYIVDGVPYAADAIGAFQTGSGTFPVLSSPINSISPDNLESIEVLKDADATAIYGTRGANGVVLITTKKGVAGKAKVNLNVSSGIATPTRFIEMMNTEEYLAMRKQAYTNDGISNYPATAYDINGVWDQNRYTDWLEELVGGTAKNNLITGSISGGNQNSRYLISGNYNAESTVAKGNSLFQRGGALANFNHRSEDQKFRADFSLNYNLQKNNQPSLDFINEARGLAPNAPALYDAQGNLNWENNTWQNPLRNLNGKFESKTKTLIVNTTLSYQLLPGLDIKSTFGITDLRTRDSRVTPSTINNPAFNPSTANSLIVFNNTERSSWIIEPQINWTKTTAKGKLEALFGGTFQSQHTSKLYQSGMGFSSNSLIYNLAAAKTIRILNDESAQYNFQGFFGRINYNYKERYIANLTARRDGSSRFGPGRQFANFGALGLAWIFSKENFLKDHSWLSFGKIRGSYGVTGSDQIGDYQFLDTYAVSGVDYDGKIGINPSRLYNPDFAWETNKKLEAALELGFLDDKIFLTTAWYQNRSSNQLVGIPFPAITGFTTLNSNLDATVQNTGLEWTFSSQNIQSKNFRWATNLNISVSKNKLVEFPGLESSSYSQQYRVGEPLNIRLVYQYKGINAQTGIYEFVDRNGDNVISSPNDRQTVVDLSPKFFGGLQNQFSFKRFKFDFLFQFVKQNNQGYQFTTGGSMLNRPKRMINSWQKGNESAPYQILTTGVNSKAVSAGSLYANSDAIIVDASYIRLKNLSLSYDLPIIVKGTRSTISLQGQNLLTFTPYKDGDPEFLTAGFLPPLKVITAGFQLTF</sequence>
<dbReference type="SUPFAM" id="SSF49464">
    <property type="entry name" value="Carboxypeptidase regulatory domain-like"/>
    <property type="match status" value="1"/>
</dbReference>
<dbReference type="InterPro" id="IPR023996">
    <property type="entry name" value="TonB-dep_OMP_SusC/RagA"/>
</dbReference>
<evidence type="ECO:0000313" key="10">
    <source>
        <dbReference type="EMBL" id="SMC88772.1"/>
    </source>
</evidence>
<keyword evidence="2 7" id="KW-0813">Transport</keyword>
<evidence type="ECO:0000256" key="5">
    <source>
        <dbReference type="ARBA" id="ARBA00023136"/>
    </source>
</evidence>
<dbReference type="STRING" id="151894.SAMN04488524_3239"/>
<dbReference type="Gene3D" id="2.40.170.20">
    <property type="entry name" value="TonB-dependent receptor, beta-barrel domain"/>
    <property type="match status" value="1"/>
</dbReference>
<evidence type="ECO:0000256" key="1">
    <source>
        <dbReference type="ARBA" id="ARBA00004571"/>
    </source>
</evidence>
<evidence type="ECO:0000256" key="7">
    <source>
        <dbReference type="PROSITE-ProRule" id="PRU01360"/>
    </source>
</evidence>
<keyword evidence="3 7" id="KW-1134">Transmembrane beta strand</keyword>
<dbReference type="InterPro" id="IPR039426">
    <property type="entry name" value="TonB-dep_rcpt-like"/>
</dbReference>
<proteinExistence type="inferred from homology"/>
<dbReference type="Gene3D" id="2.60.40.1120">
    <property type="entry name" value="Carboxypeptidase-like, regulatory domain"/>
    <property type="match status" value="1"/>
</dbReference>
<dbReference type="InterPro" id="IPR012910">
    <property type="entry name" value="Plug_dom"/>
</dbReference>
<name>A0A1W2CV81_9SPHI</name>
<evidence type="ECO:0000256" key="2">
    <source>
        <dbReference type="ARBA" id="ARBA00022448"/>
    </source>
</evidence>
<comment type="subcellular location">
    <subcellularLocation>
        <location evidence="1 7">Cell outer membrane</location>
        <topology evidence="1 7">Multi-pass membrane protein</topology>
    </subcellularLocation>
</comment>
<feature type="domain" description="Secretin/TonB short N-terminal" evidence="8">
    <location>
        <begin position="68"/>
        <end position="117"/>
    </location>
</feature>
<dbReference type="GO" id="GO:0009279">
    <property type="term" value="C:cell outer membrane"/>
    <property type="evidence" value="ECO:0007669"/>
    <property type="project" value="UniProtKB-SubCell"/>
</dbReference>
<dbReference type="InterPro" id="IPR023997">
    <property type="entry name" value="TonB-dep_OMP_SusC/RagA_CS"/>
</dbReference>
<dbReference type="Pfam" id="PF13715">
    <property type="entry name" value="CarbopepD_reg_2"/>
    <property type="match status" value="1"/>
</dbReference>
<dbReference type="Proteomes" id="UP000192756">
    <property type="component" value="Unassembled WGS sequence"/>
</dbReference>
<evidence type="ECO:0000256" key="6">
    <source>
        <dbReference type="ARBA" id="ARBA00023237"/>
    </source>
</evidence>
<dbReference type="InterPro" id="IPR037066">
    <property type="entry name" value="Plug_dom_sf"/>
</dbReference>
<dbReference type="SUPFAM" id="SSF56935">
    <property type="entry name" value="Porins"/>
    <property type="match status" value="1"/>
</dbReference>
<dbReference type="PROSITE" id="PS52016">
    <property type="entry name" value="TONB_DEPENDENT_REC_3"/>
    <property type="match status" value="1"/>
</dbReference>
<evidence type="ECO:0000259" key="9">
    <source>
        <dbReference type="Pfam" id="PF07715"/>
    </source>
</evidence>
<keyword evidence="5 7" id="KW-0472">Membrane</keyword>
<evidence type="ECO:0000256" key="3">
    <source>
        <dbReference type="ARBA" id="ARBA00022452"/>
    </source>
</evidence>
<gene>
    <name evidence="10" type="ORF">SAMN04488524_3239</name>
</gene>
<evidence type="ECO:0000256" key="4">
    <source>
        <dbReference type="ARBA" id="ARBA00022692"/>
    </source>
</evidence>
<reference evidence="11" key="1">
    <citation type="submission" date="2017-04" db="EMBL/GenBank/DDBJ databases">
        <authorList>
            <person name="Varghese N."/>
            <person name="Submissions S."/>
        </authorList>
    </citation>
    <scope>NUCLEOTIDE SEQUENCE [LARGE SCALE GENOMIC DNA]</scope>
    <source>
        <strain evidence="11">DSM 12126</strain>
    </source>
</reference>
<protein>
    <submittedName>
        <fullName evidence="10">TonB-linked outer membrane protein, SusC/RagA family</fullName>
    </submittedName>
</protein>
<dbReference type="NCBIfam" id="TIGR04057">
    <property type="entry name" value="SusC_RagA_signa"/>
    <property type="match status" value="1"/>
</dbReference>
<evidence type="ECO:0000259" key="8">
    <source>
        <dbReference type="Pfam" id="PF07660"/>
    </source>
</evidence>
<organism evidence="10 11">
    <name type="scientific">Pedobacter africanus</name>
    <dbReference type="NCBI Taxonomy" id="151894"/>
    <lineage>
        <taxon>Bacteria</taxon>
        <taxon>Pseudomonadati</taxon>
        <taxon>Bacteroidota</taxon>
        <taxon>Sphingobacteriia</taxon>
        <taxon>Sphingobacteriales</taxon>
        <taxon>Sphingobacteriaceae</taxon>
        <taxon>Pedobacter</taxon>
    </lineage>
</organism>
<dbReference type="InterPro" id="IPR036942">
    <property type="entry name" value="Beta-barrel_TonB_sf"/>
</dbReference>
<comment type="similarity">
    <text evidence="7">Belongs to the TonB-dependent receptor family.</text>
</comment>
<keyword evidence="4 7" id="KW-0812">Transmembrane</keyword>
<keyword evidence="6 7" id="KW-0998">Cell outer membrane</keyword>
<dbReference type="Pfam" id="PF07715">
    <property type="entry name" value="Plug"/>
    <property type="match status" value="1"/>
</dbReference>
<dbReference type="Pfam" id="PF07660">
    <property type="entry name" value="STN"/>
    <property type="match status" value="1"/>
</dbReference>
<keyword evidence="11" id="KW-1185">Reference proteome</keyword>